<dbReference type="Proteomes" id="UP000198892">
    <property type="component" value="Unassembled WGS sequence"/>
</dbReference>
<keyword evidence="4" id="KW-0407">Ion channel</keyword>
<keyword evidence="4" id="KW-0406">Ion transport</keyword>
<feature type="transmembrane region" description="Helical" evidence="2">
    <location>
        <begin position="72"/>
        <end position="93"/>
    </location>
</feature>
<accession>A0A1I5R1G9</accession>
<dbReference type="GO" id="GO:0034220">
    <property type="term" value="P:monoatomic ion transmembrane transport"/>
    <property type="evidence" value="ECO:0007669"/>
    <property type="project" value="UniProtKB-KW"/>
</dbReference>
<dbReference type="SUPFAM" id="SSF51735">
    <property type="entry name" value="NAD(P)-binding Rossmann-fold domains"/>
    <property type="match status" value="1"/>
</dbReference>
<dbReference type="Gene3D" id="3.40.50.720">
    <property type="entry name" value="NAD(P)-binding Rossmann-like Domain"/>
    <property type="match status" value="1"/>
</dbReference>
<evidence type="ECO:0000313" key="5">
    <source>
        <dbReference type="Proteomes" id="UP000198892"/>
    </source>
</evidence>
<gene>
    <name evidence="4" type="ORF">SAMN05518683_106109</name>
</gene>
<dbReference type="RefSeq" id="WP_170841016.1">
    <property type="nucleotide sequence ID" value="NZ_FOXD01000006.1"/>
</dbReference>
<dbReference type="Gene3D" id="1.10.287.70">
    <property type="match status" value="1"/>
</dbReference>
<keyword evidence="4" id="KW-0813">Transport</keyword>
<dbReference type="Pfam" id="PF07885">
    <property type="entry name" value="Ion_trans_2"/>
    <property type="match status" value="1"/>
</dbReference>
<evidence type="ECO:0000259" key="3">
    <source>
        <dbReference type="PROSITE" id="PS51201"/>
    </source>
</evidence>
<name>A0A1I5R1G9_9BACI</name>
<evidence type="ECO:0000313" key="4">
    <source>
        <dbReference type="EMBL" id="SFP52220.1"/>
    </source>
</evidence>
<evidence type="ECO:0000256" key="2">
    <source>
        <dbReference type="SAM" id="Phobius"/>
    </source>
</evidence>
<reference evidence="5" key="1">
    <citation type="submission" date="2016-10" db="EMBL/GenBank/DDBJ databases">
        <authorList>
            <person name="Varghese N."/>
            <person name="Submissions S."/>
        </authorList>
    </citation>
    <scope>NUCLEOTIDE SEQUENCE [LARGE SCALE GENOMIC DNA]</scope>
    <source>
        <strain evidence="5">S7</strain>
    </source>
</reference>
<dbReference type="SUPFAM" id="SSF81324">
    <property type="entry name" value="Voltage-gated potassium channels"/>
    <property type="match status" value="1"/>
</dbReference>
<dbReference type="InterPro" id="IPR036291">
    <property type="entry name" value="NAD(P)-bd_dom_sf"/>
</dbReference>
<dbReference type="PANTHER" id="PTHR43833">
    <property type="entry name" value="POTASSIUM CHANNEL PROTEIN 2-RELATED-RELATED"/>
    <property type="match status" value="1"/>
</dbReference>
<comment type="subcellular location">
    <subcellularLocation>
        <location evidence="1">Cell membrane</location>
        <topology evidence="1">Multi-pass membrane protein</topology>
    </subcellularLocation>
</comment>
<feature type="transmembrane region" description="Helical" evidence="2">
    <location>
        <begin position="12"/>
        <end position="34"/>
    </location>
</feature>
<evidence type="ECO:0000256" key="1">
    <source>
        <dbReference type="ARBA" id="ARBA00004651"/>
    </source>
</evidence>
<dbReference type="Pfam" id="PF02254">
    <property type="entry name" value="TrkA_N"/>
    <property type="match status" value="1"/>
</dbReference>
<dbReference type="PANTHER" id="PTHR43833:SF9">
    <property type="entry name" value="POTASSIUM CHANNEL PROTEIN YUGO-RELATED"/>
    <property type="match status" value="1"/>
</dbReference>
<dbReference type="AlphaFoldDB" id="A0A1I5R1G9"/>
<organism evidence="4 5">
    <name type="scientific">Salibacterium halotolerans</name>
    <dbReference type="NCBI Taxonomy" id="1884432"/>
    <lineage>
        <taxon>Bacteria</taxon>
        <taxon>Bacillati</taxon>
        <taxon>Bacillota</taxon>
        <taxon>Bacilli</taxon>
        <taxon>Bacillales</taxon>
        <taxon>Bacillaceae</taxon>
    </lineage>
</organism>
<proteinExistence type="predicted"/>
<dbReference type="STRING" id="1884432.SAMN05518683_106109"/>
<dbReference type="GO" id="GO:0006813">
    <property type="term" value="P:potassium ion transport"/>
    <property type="evidence" value="ECO:0007669"/>
    <property type="project" value="InterPro"/>
</dbReference>
<dbReference type="PROSITE" id="PS51201">
    <property type="entry name" value="RCK_N"/>
    <property type="match status" value="1"/>
</dbReference>
<keyword evidence="5" id="KW-1185">Reference proteome</keyword>
<dbReference type="InterPro" id="IPR050721">
    <property type="entry name" value="Trk_Ktr_HKT_K-transport"/>
</dbReference>
<dbReference type="PRINTS" id="PR00169">
    <property type="entry name" value="KCHANNEL"/>
</dbReference>
<dbReference type="GO" id="GO:0005886">
    <property type="term" value="C:plasma membrane"/>
    <property type="evidence" value="ECO:0007669"/>
    <property type="project" value="UniProtKB-SubCell"/>
</dbReference>
<feature type="domain" description="RCK N-terminal" evidence="3">
    <location>
        <begin position="113"/>
        <end position="239"/>
    </location>
</feature>
<dbReference type="EMBL" id="FOXD01000006">
    <property type="protein sequence ID" value="SFP52220.1"/>
    <property type="molecule type" value="Genomic_DNA"/>
</dbReference>
<keyword evidence="2" id="KW-0812">Transmembrane</keyword>
<keyword evidence="2" id="KW-1133">Transmembrane helix</keyword>
<keyword evidence="2" id="KW-0472">Membrane</keyword>
<sequence>MLHAAVRFYDRIPVLVRLLFIIMLILTTFSYVLHVLEPEAFPTFFDAVWWAVVTSTTVGYGDFVPETVTGRIFAMILILFGIGFVLFFVTNLASSTVNEQHRWQKGTLPSSFSNHYIIVNWNERARQFIDQIQRAYPERQILLIDDRLVESPFHNSARLQFLKGSPTMQSVLRQANVRQARALVITSGLEGTEQQADAQTILTLLTAKHYCDDIYTTAEILTSEQLPNARHAGADEIIASNMISSLLMTESLEQQGIAETITLLLDVEATPYLRSMPCPEDWIGRTFEEVSRLAASMDILPIGISGEKKTNLHPDKESVLQEDQSLLVLESSR</sequence>
<protein>
    <submittedName>
        <fullName evidence="4">Voltage-gated potassium channel</fullName>
    </submittedName>
</protein>
<dbReference type="InterPro" id="IPR003148">
    <property type="entry name" value="RCK_N"/>
</dbReference>
<dbReference type="InterPro" id="IPR013099">
    <property type="entry name" value="K_chnl_dom"/>
</dbReference>